<feature type="compositionally biased region" description="Basic residues" evidence="1">
    <location>
        <begin position="9"/>
        <end position="19"/>
    </location>
</feature>
<dbReference type="InterPro" id="IPR029071">
    <property type="entry name" value="Ubiquitin-like_domsf"/>
</dbReference>
<dbReference type="Gene3D" id="3.10.20.90">
    <property type="entry name" value="Phosphatidylinositol 3-kinase Catalytic Subunit, Chain A, domain 1"/>
    <property type="match status" value="1"/>
</dbReference>
<dbReference type="InterPro" id="IPR039869">
    <property type="entry name" value="UBTD1/2"/>
</dbReference>
<accession>F6VE75</accession>
<dbReference type="Ensembl" id="ENSCINT00000013929.3">
    <property type="protein sequence ID" value="ENSCINP00000013929.3"/>
    <property type="gene ID" value="ENSCING00000006789.3"/>
</dbReference>
<keyword evidence="4" id="KW-1185">Reference proteome</keyword>
<dbReference type="InParanoid" id="F6VE75"/>
<organism evidence="3 4">
    <name type="scientific">Ciona intestinalis</name>
    <name type="common">Transparent sea squirt</name>
    <name type="synonym">Ascidia intestinalis</name>
    <dbReference type="NCBI Taxonomy" id="7719"/>
    <lineage>
        <taxon>Eukaryota</taxon>
        <taxon>Metazoa</taxon>
        <taxon>Chordata</taxon>
        <taxon>Tunicata</taxon>
        <taxon>Ascidiacea</taxon>
        <taxon>Phlebobranchia</taxon>
        <taxon>Cionidae</taxon>
        <taxon>Ciona</taxon>
    </lineage>
</organism>
<name>F6VE75_CIOIN</name>
<dbReference type="Proteomes" id="UP000008144">
    <property type="component" value="Chromosome 8"/>
</dbReference>
<evidence type="ECO:0000313" key="4">
    <source>
        <dbReference type="Proteomes" id="UP000008144"/>
    </source>
</evidence>
<proteinExistence type="predicted"/>
<reference evidence="4" key="1">
    <citation type="journal article" date="2002" name="Science">
        <title>The draft genome of Ciona intestinalis: insights into chordate and vertebrate origins.</title>
        <authorList>
            <person name="Dehal P."/>
            <person name="Satou Y."/>
            <person name="Campbell R.K."/>
            <person name="Chapman J."/>
            <person name="Degnan B."/>
            <person name="De Tomaso A."/>
            <person name="Davidson B."/>
            <person name="Di Gregorio A."/>
            <person name="Gelpke M."/>
            <person name="Goodstein D.M."/>
            <person name="Harafuji N."/>
            <person name="Hastings K.E."/>
            <person name="Ho I."/>
            <person name="Hotta K."/>
            <person name="Huang W."/>
            <person name="Kawashima T."/>
            <person name="Lemaire P."/>
            <person name="Martinez D."/>
            <person name="Meinertzhagen I.A."/>
            <person name="Necula S."/>
            <person name="Nonaka M."/>
            <person name="Putnam N."/>
            <person name="Rash S."/>
            <person name="Saiga H."/>
            <person name="Satake M."/>
            <person name="Terry A."/>
            <person name="Yamada L."/>
            <person name="Wang H.G."/>
            <person name="Awazu S."/>
            <person name="Azumi K."/>
            <person name="Boore J."/>
            <person name="Branno M."/>
            <person name="Chin-Bow S."/>
            <person name="DeSantis R."/>
            <person name="Doyle S."/>
            <person name="Francino P."/>
            <person name="Keys D.N."/>
            <person name="Haga S."/>
            <person name="Hayashi H."/>
            <person name="Hino K."/>
            <person name="Imai K.S."/>
            <person name="Inaba K."/>
            <person name="Kano S."/>
            <person name="Kobayashi K."/>
            <person name="Kobayashi M."/>
            <person name="Lee B.I."/>
            <person name="Makabe K.W."/>
            <person name="Manohar C."/>
            <person name="Matassi G."/>
            <person name="Medina M."/>
            <person name="Mochizuki Y."/>
            <person name="Mount S."/>
            <person name="Morishita T."/>
            <person name="Miura S."/>
            <person name="Nakayama A."/>
            <person name="Nishizaka S."/>
            <person name="Nomoto H."/>
            <person name="Ohta F."/>
            <person name="Oishi K."/>
            <person name="Rigoutsos I."/>
            <person name="Sano M."/>
            <person name="Sasaki A."/>
            <person name="Sasakura Y."/>
            <person name="Shoguchi E."/>
            <person name="Shin-i T."/>
            <person name="Spagnuolo A."/>
            <person name="Stainier D."/>
            <person name="Suzuki M.M."/>
            <person name="Tassy O."/>
            <person name="Takatori N."/>
            <person name="Tokuoka M."/>
            <person name="Yagi K."/>
            <person name="Yoshizaki F."/>
            <person name="Wada S."/>
            <person name="Zhang C."/>
            <person name="Hyatt P.D."/>
            <person name="Larimer F."/>
            <person name="Detter C."/>
            <person name="Doggett N."/>
            <person name="Glavina T."/>
            <person name="Hawkins T."/>
            <person name="Richardson P."/>
            <person name="Lucas S."/>
            <person name="Kohara Y."/>
            <person name="Levine M."/>
            <person name="Satoh N."/>
            <person name="Rokhsar D.S."/>
        </authorList>
    </citation>
    <scope>NUCLEOTIDE SEQUENCE [LARGE SCALE GENOMIC DNA]</scope>
</reference>
<evidence type="ECO:0000313" key="3">
    <source>
        <dbReference type="Ensembl" id="ENSCINP00000013929.3"/>
    </source>
</evidence>
<feature type="domain" description="Ubiquitin-like" evidence="2">
    <location>
        <begin position="155"/>
        <end position="230"/>
    </location>
</feature>
<dbReference type="Pfam" id="PF16455">
    <property type="entry name" value="UBD"/>
    <property type="match status" value="1"/>
</dbReference>
<dbReference type="InterPro" id="IPR019956">
    <property type="entry name" value="Ubiquitin_dom"/>
</dbReference>
<dbReference type="Gene3D" id="1.20.225.20">
    <property type="entry name" value="Ub domain-containing protein, DC-UbP/UBTD2, N-terminal domain"/>
    <property type="match status" value="1"/>
</dbReference>
<feature type="region of interest" description="Disordered" evidence="1">
    <location>
        <begin position="1"/>
        <end position="36"/>
    </location>
</feature>
<dbReference type="GeneTree" id="ENSGT00940000170282"/>
<dbReference type="InterPro" id="IPR032752">
    <property type="entry name" value="DC-UbP/UBTD2_N"/>
</dbReference>
<dbReference type="InterPro" id="IPR000626">
    <property type="entry name" value="Ubiquitin-like_dom"/>
</dbReference>
<dbReference type="EMBL" id="EAAA01002629">
    <property type="status" value="NOT_ANNOTATED_CDS"/>
    <property type="molecule type" value="Genomic_DNA"/>
</dbReference>
<dbReference type="PROSITE" id="PS50053">
    <property type="entry name" value="UBIQUITIN_2"/>
    <property type="match status" value="1"/>
</dbReference>
<sequence>MGACLGTNRGRHEHRHSNSRHPGTGTWKNQTLRKEHPKWRSDVPLTEGQLRSKRDEFWDTAPAFDGRKEIWDALKAAAAALESGDNTLAQAIIDGANISLPQGTMLDCYDELGALYQVPVYCLSPPVNLIRGVTASQSRVEEELVEIKPGDNRSFPIKVRLRGEKEIRLKVLPNDSVLNSKRRLEAQESIAVSKQRWFFSGKMMSDSVHLQQYKLEKGYVIQCVVREQDD</sequence>
<dbReference type="Pfam" id="PF00240">
    <property type="entry name" value="ubiquitin"/>
    <property type="match status" value="1"/>
</dbReference>
<dbReference type="InterPro" id="IPR038169">
    <property type="entry name" value="DC-UbP/UBTD2_N_sf"/>
</dbReference>
<reference evidence="3" key="3">
    <citation type="submission" date="2025-08" db="UniProtKB">
        <authorList>
            <consortium name="Ensembl"/>
        </authorList>
    </citation>
    <scope>IDENTIFICATION</scope>
</reference>
<evidence type="ECO:0000256" key="1">
    <source>
        <dbReference type="SAM" id="MobiDB-lite"/>
    </source>
</evidence>
<dbReference type="OMA" id="GCMGRYL"/>
<evidence type="ECO:0000259" key="2">
    <source>
        <dbReference type="PROSITE" id="PS50053"/>
    </source>
</evidence>
<reference evidence="3" key="4">
    <citation type="submission" date="2025-09" db="UniProtKB">
        <authorList>
            <consortium name="Ensembl"/>
        </authorList>
    </citation>
    <scope>IDENTIFICATION</scope>
</reference>
<dbReference type="FunCoup" id="F6VE75">
    <property type="interactions" value="50"/>
</dbReference>
<dbReference type="SMART" id="SM00213">
    <property type="entry name" value="UBQ"/>
    <property type="match status" value="1"/>
</dbReference>
<dbReference type="PRINTS" id="PR00348">
    <property type="entry name" value="UBIQUITIN"/>
</dbReference>
<dbReference type="AlphaFoldDB" id="F6VE75"/>
<dbReference type="PANTHER" id="PTHR13609">
    <property type="entry name" value="UBIQUITIN DOMAIN CONTAINING 1 PROTEIN-RELATED"/>
    <property type="match status" value="1"/>
</dbReference>
<dbReference type="SUPFAM" id="SSF54236">
    <property type="entry name" value="Ubiquitin-like"/>
    <property type="match status" value="1"/>
</dbReference>
<protein>
    <recommendedName>
        <fullName evidence="2">Ubiquitin-like domain-containing protein</fullName>
    </recommendedName>
</protein>
<reference evidence="3" key="2">
    <citation type="journal article" date="2008" name="Genome Biol.">
        <title>Improved genome assembly and evidence-based global gene model set for the chordate Ciona intestinalis: new insight into intron and operon populations.</title>
        <authorList>
            <person name="Satou Y."/>
            <person name="Mineta K."/>
            <person name="Ogasawara M."/>
            <person name="Sasakura Y."/>
            <person name="Shoguchi E."/>
            <person name="Ueno K."/>
            <person name="Yamada L."/>
            <person name="Matsumoto J."/>
            <person name="Wasserscheid J."/>
            <person name="Dewar K."/>
            <person name="Wiley G.B."/>
            <person name="Macmil S.L."/>
            <person name="Roe B.A."/>
            <person name="Zeller R.W."/>
            <person name="Hastings K.E."/>
            <person name="Lemaire P."/>
            <person name="Lindquist E."/>
            <person name="Endo T."/>
            <person name="Hotta K."/>
            <person name="Inaba K."/>
        </authorList>
    </citation>
    <scope>NUCLEOTIDE SEQUENCE [LARGE SCALE GENOMIC DNA]</scope>
    <source>
        <strain evidence="3">wild type</strain>
    </source>
</reference>